<dbReference type="Gene3D" id="3.30.565.10">
    <property type="entry name" value="Histidine kinase-like ATPase, C-terminal domain"/>
    <property type="match status" value="1"/>
</dbReference>
<keyword evidence="7" id="KW-0547">Nucleotide-binding</keyword>
<evidence type="ECO:0000256" key="12">
    <source>
        <dbReference type="PROSITE-ProRule" id="PRU00169"/>
    </source>
</evidence>
<evidence type="ECO:0000313" key="15">
    <source>
        <dbReference type="EMBL" id="MCD2424692.1"/>
    </source>
</evidence>
<dbReference type="Gene3D" id="3.40.50.2300">
    <property type="match status" value="1"/>
</dbReference>
<organism evidence="15 16">
    <name type="scientific">Niabella pedocola</name>
    <dbReference type="NCBI Taxonomy" id="1752077"/>
    <lineage>
        <taxon>Bacteria</taxon>
        <taxon>Pseudomonadati</taxon>
        <taxon>Bacteroidota</taxon>
        <taxon>Chitinophagia</taxon>
        <taxon>Chitinophagales</taxon>
        <taxon>Chitinophagaceae</taxon>
        <taxon>Niabella</taxon>
    </lineage>
</organism>
<dbReference type="InterPro" id="IPR011006">
    <property type="entry name" value="CheY-like_superfamily"/>
</dbReference>
<protein>
    <recommendedName>
        <fullName evidence="3">histidine kinase</fullName>
        <ecNumber evidence="3">2.7.13.3</ecNumber>
    </recommendedName>
</protein>
<evidence type="ECO:0000256" key="10">
    <source>
        <dbReference type="ARBA" id="ARBA00023012"/>
    </source>
</evidence>
<evidence type="ECO:0000259" key="14">
    <source>
        <dbReference type="PROSITE" id="PS50110"/>
    </source>
</evidence>
<accession>A0ABS8PUD0</accession>
<evidence type="ECO:0000256" key="6">
    <source>
        <dbReference type="ARBA" id="ARBA00022692"/>
    </source>
</evidence>
<dbReference type="RefSeq" id="WP_231006903.1">
    <property type="nucleotide sequence ID" value="NZ_JAJNEC010000005.1"/>
</dbReference>
<keyword evidence="11" id="KW-0472">Membrane</keyword>
<dbReference type="InterPro" id="IPR036890">
    <property type="entry name" value="HATPase_C_sf"/>
</dbReference>
<evidence type="ECO:0000256" key="9">
    <source>
        <dbReference type="ARBA" id="ARBA00022989"/>
    </source>
</evidence>
<dbReference type="Gene3D" id="1.10.287.130">
    <property type="match status" value="1"/>
</dbReference>
<keyword evidence="8 15" id="KW-0067">ATP-binding</keyword>
<dbReference type="Pfam" id="PF00512">
    <property type="entry name" value="HisKA"/>
    <property type="match status" value="1"/>
</dbReference>
<dbReference type="SMART" id="SM00387">
    <property type="entry name" value="HATPase_c"/>
    <property type="match status" value="1"/>
</dbReference>
<evidence type="ECO:0000256" key="8">
    <source>
        <dbReference type="ARBA" id="ARBA00022840"/>
    </source>
</evidence>
<dbReference type="SUPFAM" id="SSF55874">
    <property type="entry name" value="ATPase domain of HSP90 chaperone/DNA topoisomerase II/histidine kinase"/>
    <property type="match status" value="1"/>
</dbReference>
<evidence type="ECO:0000256" key="3">
    <source>
        <dbReference type="ARBA" id="ARBA00012438"/>
    </source>
</evidence>
<dbReference type="CDD" id="cd00082">
    <property type="entry name" value="HisKA"/>
    <property type="match status" value="1"/>
</dbReference>
<dbReference type="EC" id="2.7.13.3" evidence="3"/>
<feature type="modified residue" description="4-aspartylphosphate" evidence="12">
    <location>
        <position position="533"/>
    </location>
</feature>
<dbReference type="InterPro" id="IPR003594">
    <property type="entry name" value="HATPase_dom"/>
</dbReference>
<dbReference type="Proteomes" id="UP001199816">
    <property type="component" value="Unassembled WGS sequence"/>
</dbReference>
<keyword evidence="5 12" id="KW-0597">Phosphoprotein</keyword>
<dbReference type="Gene3D" id="1.20.120.160">
    <property type="entry name" value="HPT domain"/>
    <property type="match status" value="1"/>
</dbReference>
<dbReference type="PROSITE" id="PS50110">
    <property type="entry name" value="RESPONSE_REGULATORY"/>
    <property type="match status" value="1"/>
</dbReference>
<reference evidence="15 16" key="1">
    <citation type="submission" date="2021-11" db="EMBL/GenBank/DDBJ databases">
        <title>Genomic of Niabella pedocola.</title>
        <authorList>
            <person name="Wu T."/>
        </authorList>
    </citation>
    <scope>NUCLEOTIDE SEQUENCE [LARGE SCALE GENOMIC DNA]</scope>
    <source>
        <strain evidence="15 16">JCM 31011</strain>
    </source>
</reference>
<evidence type="ECO:0000313" key="16">
    <source>
        <dbReference type="Proteomes" id="UP001199816"/>
    </source>
</evidence>
<dbReference type="Pfam" id="PF00072">
    <property type="entry name" value="Response_reg"/>
    <property type="match status" value="1"/>
</dbReference>
<dbReference type="EMBL" id="JAJNEC010000005">
    <property type="protein sequence ID" value="MCD2424692.1"/>
    <property type="molecule type" value="Genomic_DNA"/>
</dbReference>
<proteinExistence type="predicted"/>
<dbReference type="InterPro" id="IPR005467">
    <property type="entry name" value="His_kinase_dom"/>
</dbReference>
<dbReference type="CDD" id="cd17546">
    <property type="entry name" value="REC_hyHK_CKI1_RcsC-like"/>
    <property type="match status" value="1"/>
</dbReference>
<dbReference type="InterPro" id="IPR004358">
    <property type="entry name" value="Sig_transdc_His_kin-like_C"/>
</dbReference>
<evidence type="ECO:0000256" key="2">
    <source>
        <dbReference type="ARBA" id="ARBA00004651"/>
    </source>
</evidence>
<dbReference type="SMART" id="SM00448">
    <property type="entry name" value="REC"/>
    <property type="match status" value="1"/>
</dbReference>
<evidence type="ECO:0000256" key="7">
    <source>
        <dbReference type="ARBA" id="ARBA00022741"/>
    </source>
</evidence>
<dbReference type="PANTHER" id="PTHR45339:SF1">
    <property type="entry name" value="HYBRID SIGNAL TRANSDUCTION HISTIDINE KINASE J"/>
    <property type="match status" value="1"/>
</dbReference>
<feature type="domain" description="Histidine kinase" evidence="13">
    <location>
        <begin position="239"/>
        <end position="461"/>
    </location>
</feature>
<keyword evidence="10" id="KW-0902">Two-component regulatory system</keyword>
<comment type="catalytic activity">
    <reaction evidence="1">
        <text>ATP + protein L-histidine = ADP + protein N-phospho-L-histidine.</text>
        <dbReference type="EC" id="2.7.13.3"/>
    </reaction>
</comment>
<dbReference type="InterPro" id="IPR036641">
    <property type="entry name" value="HPT_dom_sf"/>
</dbReference>
<dbReference type="PROSITE" id="PS50109">
    <property type="entry name" value="HIS_KIN"/>
    <property type="match status" value="1"/>
</dbReference>
<keyword evidence="16" id="KW-1185">Reference proteome</keyword>
<name>A0ABS8PUD0_9BACT</name>
<feature type="domain" description="Response regulatory" evidence="14">
    <location>
        <begin position="484"/>
        <end position="599"/>
    </location>
</feature>
<gene>
    <name evidence="15" type="ORF">LQ567_18060</name>
</gene>
<keyword evidence="4" id="KW-1003">Cell membrane</keyword>
<dbReference type="InterPro" id="IPR003661">
    <property type="entry name" value="HisK_dim/P_dom"/>
</dbReference>
<dbReference type="InterPro" id="IPR001789">
    <property type="entry name" value="Sig_transdc_resp-reg_receiver"/>
</dbReference>
<dbReference type="SUPFAM" id="SSF47384">
    <property type="entry name" value="Homodimeric domain of signal transducing histidine kinase"/>
    <property type="match status" value="1"/>
</dbReference>
<dbReference type="GO" id="GO:0005524">
    <property type="term" value="F:ATP binding"/>
    <property type="evidence" value="ECO:0007669"/>
    <property type="project" value="UniProtKB-KW"/>
</dbReference>
<dbReference type="SUPFAM" id="SSF52172">
    <property type="entry name" value="CheY-like"/>
    <property type="match status" value="1"/>
</dbReference>
<evidence type="ECO:0000256" key="1">
    <source>
        <dbReference type="ARBA" id="ARBA00000085"/>
    </source>
</evidence>
<dbReference type="SMART" id="SM00388">
    <property type="entry name" value="HisKA"/>
    <property type="match status" value="1"/>
</dbReference>
<comment type="caution">
    <text evidence="15">The sequence shown here is derived from an EMBL/GenBank/DDBJ whole genome shotgun (WGS) entry which is preliminary data.</text>
</comment>
<dbReference type="Pfam" id="PF02518">
    <property type="entry name" value="HATPase_c"/>
    <property type="match status" value="1"/>
</dbReference>
<dbReference type="InterPro" id="IPR036097">
    <property type="entry name" value="HisK_dim/P_sf"/>
</dbReference>
<dbReference type="PRINTS" id="PR00344">
    <property type="entry name" value="BCTRLSENSOR"/>
</dbReference>
<dbReference type="SUPFAM" id="SSF47226">
    <property type="entry name" value="Histidine-containing phosphotransfer domain, HPT domain"/>
    <property type="match status" value="1"/>
</dbReference>
<keyword evidence="6" id="KW-0812">Transmembrane</keyword>
<sequence>MQKRNYNYFLLIFFAFLLVASIIFTQTLTDKATQALQKGNIEAVETFKTSNEMQHLVNMSFTLQSRFSQISAVTRADSSDVLGDSLTLFGYNANILNEAIGRKGHIPNLKSLMDAVNAQLNLSYAVLDARQQNDARLLNNLTDSLRKSKPGEDVYRYGVLVEKFLENQLQQTLVTNSTHASQLSAYNRVLSIAAVIVVLIFTTIIVIRQWQQLVLIKELRLAREAAVKSKNAKDDFLANMSHELRTPLNSLIGFGNLLSDTPLSNTQKEYTNTIISNGYNLLHIVNDILDFSSIEAGKLRIKRIPFNLPELFEDLKRMFSALVNEKKLTYHWDIDPQTPEFIKGDPERLKQVLVNLINNAIKFTSYGGVHIHVAQLPFEKEDAYKLVFSVKDTGEGIPKEKVDLIFDRFEQLEQMTTRQHGGTGLGLSIVKSLVENMGGTVSVNSEIGLGSKFTFTAVFEKVTDAPVVTDKKAGKPSADFSGHTALVVEDNAANRVLLKHLLRKYQLHIEVAENGLEALERIQTKHYDLILMDIQMPHMNGYKAISIIREELHIHTPAIAMTAYVMENEIKRCFAAGFNDYISKPIEEPDIISKILKWMPLRSDVVRPAAAADAASGMEFFIELVGGDETVMNELLVEIQKQWALDKDALRAAAATGNAHEVARILHRIKSTFSAFGPNHPILELLKKHTITANSGAETMIRECEAFILQIDKAGAAFIS</sequence>
<evidence type="ECO:0000256" key="11">
    <source>
        <dbReference type="ARBA" id="ARBA00023136"/>
    </source>
</evidence>
<evidence type="ECO:0000256" key="5">
    <source>
        <dbReference type="ARBA" id="ARBA00022553"/>
    </source>
</evidence>
<dbReference type="PANTHER" id="PTHR45339">
    <property type="entry name" value="HYBRID SIGNAL TRANSDUCTION HISTIDINE KINASE J"/>
    <property type="match status" value="1"/>
</dbReference>
<evidence type="ECO:0000259" key="13">
    <source>
        <dbReference type="PROSITE" id="PS50109"/>
    </source>
</evidence>
<evidence type="ECO:0000256" key="4">
    <source>
        <dbReference type="ARBA" id="ARBA00022475"/>
    </source>
</evidence>
<comment type="subcellular location">
    <subcellularLocation>
        <location evidence="2">Cell membrane</location>
        <topology evidence="2">Multi-pass membrane protein</topology>
    </subcellularLocation>
</comment>
<dbReference type="CDD" id="cd16922">
    <property type="entry name" value="HATPase_EvgS-ArcB-TorS-like"/>
    <property type="match status" value="1"/>
</dbReference>
<keyword evidence="9" id="KW-1133">Transmembrane helix</keyword>